<name>A0ABS5AM12_9PSEU</name>
<dbReference type="RefSeq" id="WP_143343013.1">
    <property type="nucleotide sequence ID" value="NZ_JAGIOO010000001.1"/>
</dbReference>
<gene>
    <name evidence="1" type="ORF">JOF53_006479</name>
</gene>
<evidence type="ECO:0000313" key="1">
    <source>
        <dbReference type="EMBL" id="MBP2477607.1"/>
    </source>
</evidence>
<keyword evidence="2" id="KW-1185">Reference proteome</keyword>
<protein>
    <submittedName>
        <fullName evidence="1">Uncharacterized protein</fullName>
    </submittedName>
</protein>
<comment type="caution">
    <text evidence="1">The sequence shown here is derived from an EMBL/GenBank/DDBJ whole genome shotgun (WGS) entry which is preliminary data.</text>
</comment>
<accession>A0ABS5AM12</accession>
<dbReference type="EMBL" id="JAGIOO010000001">
    <property type="protein sequence ID" value="MBP2477607.1"/>
    <property type="molecule type" value="Genomic_DNA"/>
</dbReference>
<dbReference type="Proteomes" id="UP001519363">
    <property type="component" value="Unassembled WGS sequence"/>
</dbReference>
<reference evidence="1 2" key="1">
    <citation type="submission" date="2021-03" db="EMBL/GenBank/DDBJ databases">
        <title>Sequencing the genomes of 1000 actinobacteria strains.</title>
        <authorList>
            <person name="Klenk H.-P."/>
        </authorList>
    </citation>
    <scope>NUCLEOTIDE SEQUENCE [LARGE SCALE GENOMIC DNA]</scope>
    <source>
        <strain evidence="1 2">DSM 44580</strain>
    </source>
</reference>
<sequence length="75" mass="8327">MKVGELDKIILDALLAADHPEIDTIEVVPTPERPNDHNRLKITMVNGYEQYLMVQRVAGPGVPPHPDYELPKGAV</sequence>
<organism evidence="1 2">
    <name type="scientific">Crossiella equi</name>
    <dbReference type="NCBI Taxonomy" id="130796"/>
    <lineage>
        <taxon>Bacteria</taxon>
        <taxon>Bacillati</taxon>
        <taxon>Actinomycetota</taxon>
        <taxon>Actinomycetes</taxon>
        <taxon>Pseudonocardiales</taxon>
        <taxon>Pseudonocardiaceae</taxon>
        <taxon>Crossiella</taxon>
    </lineage>
</organism>
<evidence type="ECO:0000313" key="2">
    <source>
        <dbReference type="Proteomes" id="UP001519363"/>
    </source>
</evidence>
<proteinExistence type="predicted"/>